<comment type="caution">
    <text evidence="1">The sequence shown here is derived from an EMBL/GenBank/DDBJ whole genome shotgun (WGS) entry which is preliminary data.</text>
</comment>
<dbReference type="KEGG" id="blat:WK25_14255"/>
<protein>
    <submittedName>
        <fullName evidence="1">Uncharacterized protein</fullName>
    </submittedName>
</protein>
<sequence>MVVNVRDGARTRCHRNVSGHSSGRARRAFQSVVESKSRILLKRRAPLACAPDPVLRSPLSPFHGSFMSASLRSPSIVAAAAAGARAAGLKLKKRLLD</sequence>
<reference evidence="1 2" key="1">
    <citation type="submission" date="2015-11" db="EMBL/GenBank/DDBJ databases">
        <title>Expanding the genomic diversity of Burkholderia species for the development of highly accurate diagnostics.</title>
        <authorList>
            <person name="Sahl J."/>
            <person name="Keim P."/>
            <person name="Wagner D."/>
        </authorList>
    </citation>
    <scope>NUCLEOTIDE SEQUENCE [LARGE SCALE GENOMIC DNA]</scope>
    <source>
        <strain evidence="1 2">RF32-BP12</strain>
    </source>
</reference>
<gene>
    <name evidence="1" type="ORF">WI41_09565</name>
</gene>
<proteinExistence type="predicted"/>
<accession>A0AAP1C7L8</accession>
<organism evidence="1 2">
    <name type="scientific">Burkholderia latens</name>
    <dbReference type="NCBI Taxonomy" id="488446"/>
    <lineage>
        <taxon>Bacteria</taxon>
        <taxon>Pseudomonadati</taxon>
        <taxon>Pseudomonadota</taxon>
        <taxon>Betaproteobacteria</taxon>
        <taxon>Burkholderiales</taxon>
        <taxon>Burkholderiaceae</taxon>
        <taxon>Burkholderia</taxon>
        <taxon>Burkholderia cepacia complex</taxon>
    </lineage>
</organism>
<evidence type="ECO:0000313" key="1">
    <source>
        <dbReference type="EMBL" id="KVA11081.1"/>
    </source>
</evidence>
<evidence type="ECO:0000313" key="2">
    <source>
        <dbReference type="Proteomes" id="UP000056450"/>
    </source>
</evidence>
<dbReference type="AlphaFoldDB" id="A0AAP1C7L8"/>
<dbReference type="EMBL" id="LOTQ01000005">
    <property type="protein sequence ID" value="KVA11081.1"/>
    <property type="molecule type" value="Genomic_DNA"/>
</dbReference>
<dbReference type="Proteomes" id="UP000056450">
    <property type="component" value="Unassembled WGS sequence"/>
</dbReference>
<name>A0AAP1C7L8_9BURK</name>